<feature type="compositionally biased region" description="Low complexity" evidence="1">
    <location>
        <begin position="33"/>
        <end position="48"/>
    </location>
</feature>
<feature type="region of interest" description="Disordered" evidence="1">
    <location>
        <begin position="1"/>
        <end position="67"/>
    </location>
</feature>
<comment type="caution">
    <text evidence="2">The sequence shown here is derived from an EMBL/GenBank/DDBJ whole genome shotgun (WGS) entry which is preliminary data.</text>
</comment>
<proteinExistence type="predicted"/>
<name>A0A5N5DAR0_9PEZI</name>
<keyword evidence="3" id="KW-1185">Reference proteome</keyword>
<reference evidence="2 3" key="1">
    <citation type="journal article" date="2019" name="Sci. Rep.">
        <title>A multi-omics analysis of the grapevine pathogen Lasiodiplodia theobromae reveals that temperature affects the expression of virulence- and pathogenicity-related genes.</title>
        <authorList>
            <person name="Felix C."/>
            <person name="Meneses R."/>
            <person name="Goncalves M.F.M."/>
            <person name="Tilleman L."/>
            <person name="Duarte A.S."/>
            <person name="Jorrin-Novo J.V."/>
            <person name="Van de Peer Y."/>
            <person name="Deforce D."/>
            <person name="Van Nieuwerburgh F."/>
            <person name="Esteves A.C."/>
            <person name="Alves A."/>
        </authorList>
    </citation>
    <scope>NUCLEOTIDE SEQUENCE [LARGE SCALE GENOMIC DNA]</scope>
    <source>
        <strain evidence="2 3">LA-SOL3</strain>
    </source>
</reference>
<accession>A0A5N5DAR0</accession>
<organism evidence="2 3">
    <name type="scientific">Lasiodiplodia theobromae</name>
    <dbReference type="NCBI Taxonomy" id="45133"/>
    <lineage>
        <taxon>Eukaryota</taxon>
        <taxon>Fungi</taxon>
        <taxon>Dikarya</taxon>
        <taxon>Ascomycota</taxon>
        <taxon>Pezizomycotina</taxon>
        <taxon>Dothideomycetes</taxon>
        <taxon>Dothideomycetes incertae sedis</taxon>
        <taxon>Botryosphaeriales</taxon>
        <taxon>Botryosphaeriaceae</taxon>
        <taxon>Lasiodiplodia</taxon>
    </lineage>
</organism>
<feature type="compositionally biased region" description="Polar residues" evidence="1">
    <location>
        <begin position="20"/>
        <end position="32"/>
    </location>
</feature>
<protein>
    <recommendedName>
        <fullName evidence="4">F-box domain-containing protein</fullName>
    </recommendedName>
</protein>
<dbReference type="EMBL" id="VCHE01000039">
    <property type="protein sequence ID" value="KAB2574849.1"/>
    <property type="molecule type" value="Genomic_DNA"/>
</dbReference>
<dbReference type="Proteomes" id="UP000325902">
    <property type="component" value="Unassembled WGS sequence"/>
</dbReference>
<dbReference type="AlphaFoldDB" id="A0A5N5DAR0"/>
<dbReference type="OrthoDB" id="5354526at2759"/>
<evidence type="ECO:0008006" key="4">
    <source>
        <dbReference type="Google" id="ProtNLM"/>
    </source>
</evidence>
<evidence type="ECO:0000313" key="2">
    <source>
        <dbReference type="EMBL" id="KAB2574849.1"/>
    </source>
</evidence>
<gene>
    <name evidence="2" type="ORF">DBV05_g6524</name>
</gene>
<evidence type="ECO:0000313" key="3">
    <source>
        <dbReference type="Proteomes" id="UP000325902"/>
    </source>
</evidence>
<feature type="compositionally biased region" description="Polar residues" evidence="1">
    <location>
        <begin position="49"/>
        <end position="63"/>
    </location>
</feature>
<sequence>MPFLCGPSRKPDEDHATATPHKTSTAPSSPHVTSTAPSSPHETSTTPPCQVTNSTTDDASISDPSHDASPSILHRLPLDLLYYLTTHHLSADAADVLALSATSRAFRTPLFLIPTTGPPTASSINATRSFLKRINYDRFTRACAAEREEQQQQQVNNNSEQQRPCSACVSVHPPSLFSPAQLARTPEQRRCKGAEGILRMCRHKAFTYDKVARAMAAAASNRELSSMRSWFLSRWQCHHCEVEAYINADDSSGHRRKLIWPRAAELVIYSGRGTERLFGPRAQLRVVVAVGEVRRGESLTLERVMGVLAAIEEEEETGRGVVVCRHVRFGDPRTFRTRPWNLGDAGGSGNGQILISSHECLEPSCHMMACLFWTRSRLFAGAAPDEPVVELEITRHLGYMLSPSSEWWLAQIEEEG</sequence>
<evidence type="ECO:0000256" key="1">
    <source>
        <dbReference type="SAM" id="MobiDB-lite"/>
    </source>
</evidence>